<sequence>MLSFFERSKRGGRPVNLFRFRYGPWDSDVYAYTDHEAAIVHQGITYAPVPIERGAFSSSGSLDKQSLEIAMAGDSEVAELFRVYPPPQVVALTIFQGHVTDPENEYLAIWVGRVLTCAWRETEVALQCEPARTQLRRVGLRRHYQYMCPHVLYGSQCRASEAAATQQARVAGVSGRFLTLESAPANPDHFVGGIVRWRDAVERVSARAILVVAGEVLTLGGIPQELAVGAAVEVLYGCGHTLEACRDVHDNVANFGGHPYIPTKNPLGIYGAFS</sequence>
<name>A0AAP9YGE4_9GAMM</name>
<feature type="domain" description="Bacteriophage phiJL001 Gp84 C-terminal" evidence="1">
    <location>
        <begin position="189"/>
        <end position="264"/>
    </location>
</feature>
<organism evidence="2 3">
    <name type="scientific">Azotobacter chroococcum</name>
    <dbReference type="NCBI Taxonomy" id="353"/>
    <lineage>
        <taxon>Bacteria</taxon>
        <taxon>Pseudomonadati</taxon>
        <taxon>Pseudomonadota</taxon>
        <taxon>Gammaproteobacteria</taxon>
        <taxon>Pseudomonadales</taxon>
        <taxon>Pseudomonadaceae</taxon>
        <taxon>Azotobacter</taxon>
    </lineage>
</organism>
<dbReference type="Pfam" id="PF09931">
    <property type="entry name" value="Phage_phiJL001_Gp84_N"/>
    <property type="match status" value="1"/>
</dbReference>
<dbReference type="Proteomes" id="UP000596192">
    <property type="component" value="Chromosome"/>
</dbReference>
<proteinExistence type="predicted"/>
<gene>
    <name evidence="2" type="ORF">GKQ51_08280</name>
</gene>
<dbReference type="EMBL" id="CP066310">
    <property type="protein sequence ID" value="QQE90276.1"/>
    <property type="molecule type" value="Genomic_DNA"/>
</dbReference>
<evidence type="ECO:0000313" key="3">
    <source>
        <dbReference type="Proteomes" id="UP000596192"/>
    </source>
</evidence>
<dbReference type="AlphaFoldDB" id="A0AAP9YGE4"/>
<dbReference type="RefSeq" id="WP_198867667.1">
    <property type="nucleotide sequence ID" value="NZ_CP066310.1"/>
</dbReference>
<evidence type="ECO:0000259" key="1">
    <source>
        <dbReference type="Pfam" id="PF09356"/>
    </source>
</evidence>
<dbReference type="Pfam" id="PF09356">
    <property type="entry name" value="Phage_BR0599"/>
    <property type="match status" value="1"/>
</dbReference>
<reference evidence="2 3" key="1">
    <citation type="submission" date="2020-12" db="EMBL/GenBank/DDBJ databases">
        <title>Genomic Analysis and Response surface optimization of nitrogen-fixing conditions for A. chroococcum strain HR1, Isolation from rhizosphere soil.</title>
        <authorList>
            <person name="Li J."/>
            <person name="Yang H."/>
            <person name="Liu H."/>
            <person name="Wang C."/>
            <person name="Tian Y."/>
            <person name="Lu X.Y."/>
        </authorList>
    </citation>
    <scope>NUCLEOTIDE SEQUENCE [LARGE SCALE GENOMIC DNA]</scope>
    <source>
        <strain evidence="2 3">HR1</strain>
    </source>
</reference>
<accession>A0AAP9YGE4</accession>
<protein>
    <submittedName>
        <fullName evidence="2">Phage BR0599 family protein</fullName>
    </submittedName>
</protein>
<evidence type="ECO:0000313" key="2">
    <source>
        <dbReference type="EMBL" id="QQE90276.1"/>
    </source>
</evidence>
<dbReference type="InterPro" id="IPR018964">
    <property type="entry name" value="Phage_phiJL001_Gp84_C"/>
</dbReference>